<dbReference type="SUPFAM" id="SSF57959">
    <property type="entry name" value="Leucine zipper domain"/>
    <property type="match status" value="1"/>
</dbReference>
<dbReference type="SMR" id="A0A1I7STI2"/>
<evidence type="ECO:0000313" key="11">
    <source>
        <dbReference type="Proteomes" id="UP000095284"/>
    </source>
</evidence>
<accession>A0A1I7STI2</accession>
<name>A0A1I7STI2_BURXY</name>
<evidence type="ECO:0000313" key="13">
    <source>
        <dbReference type="WBParaSite" id="BXY_1635200.1"/>
    </source>
</evidence>
<dbReference type="AlphaFoldDB" id="A0A1I7STI2"/>
<dbReference type="PANTHER" id="PTHR13044:SF14">
    <property type="entry name" value="CRYPTOCEPHAL, ISOFORM A"/>
    <property type="match status" value="1"/>
</dbReference>
<keyword evidence="6" id="KW-0539">Nucleus</keyword>
<proteinExistence type="inferred from homology"/>
<organism evidence="11 13">
    <name type="scientific">Bursaphelenchus xylophilus</name>
    <name type="common">Pinewood nematode worm</name>
    <name type="synonym">Aphelenchoides xylophilus</name>
    <dbReference type="NCBI Taxonomy" id="6326"/>
    <lineage>
        <taxon>Eukaryota</taxon>
        <taxon>Metazoa</taxon>
        <taxon>Ecdysozoa</taxon>
        <taxon>Nematoda</taxon>
        <taxon>Chromadorea</taxon>
        <taxon>Rhabditida</taxon>
        <taxon>Tylenchina</taxon>
        <taxon>Tylenchomorpha</taxon>
        <taxon>Aphelenchoidea</taxon>
        <taxon>Aphelenchoididae</taxon>
        <taxon>Bursaphelenchus</taxon>
    </lineage>
</organism>
<dbReference type="CDD" id="cd14692">
    <property type="entry name" value="bZIP_ATF4"/>
    <property type="match status" value="1"/>
</dbReference>
<dbReference type="InterPro" id="IPR004827">
    <property type="entry name" value="bZIP"/>
</dbReference>
<keyword evidence="4" id="KW-0238">DNA-binding</keyword>
<evidence type="ECO:0000256" key="5">
    <source>
        <dbReference type="ARBA" id="ARBA00023163"/>
    </source>
</evidence>
<dbReference type="Proteomes" id="UP000659654">
    <property type="component" value="Unassembled WGS sequence"/>
</dbReference>
<dbReference type="Proteomes" id="UP000582659">
    <property type="component" value="Unassembled WGS sequence"/>
</dbReference>
<evidence type="ECO:0000256" key="7">
    <source>
        <dbReference type="SAM" id="MobiDB-lite"/>
    </source>
</evidence>
<evidence type="ECO:0000256" key="1">
    <source>
        <dbReference type="ARBA" id="ARBA00004123"/>
    </source>
</evidence>
<feature type="compositionally biased region" description="Basic and acidic residues" evidence="7">
    <location>
        <begin position="174"/>
        <end position="184"/>
    </location>
</feature>
<feature type="region of interest" description="Disordered" evidence="7">
    <location>
        <begin position="105"/>
        <end position="133"/>
    </location>
</feature>
<sequence length="247" mass="28310">MDSQLVPQLPWEMAINSLDPLIQDTFLGSSRPASPLPFVKDPSVVFVGPKRDYNGGFEECQNAGEINYAQWFDDTEMDVVIPGWESTHSLNVNIPNITPETVPQSIYPESDQTGFSSPGSTYSSGEWSTGGDSTMTQEDILEEIQRECAEIERHSHSPPSTSSRKLKVRRSHKRTDISNDDRKKQLNRVAATRYREKKRREKEQLWVEEKHLTDRNRQLNETVIDLKAEIGYLRKLLKDMEQRSRSA</sequence>
<keyword evidence="3" id="KW-0805">Transcription regulation</keyword>
<evidence type="ECO:0000256" key="3">
    <source>
        <dbReference type="ARBA" id="ARBA00023015"/>
    </source>
</evidence>
<dbReference type="EMBL" id="CAJFDI010000003">
    <property type="protein sequence ID" value="CAD5221414.1"/>
    <property type="molecule type" value="Genomic_DNA"/>
</dbReference>
<feature type="domain" description="BZIP" evidence="8">
    <location>
        <begin position="182"/>
        <end position="240"/>
    </location>
</feature>
<feature type="compositionally biased region" description="Polar residues" evidence="7">
    <location>
        <begin position="110"/>
        <end position="133"/>
    </location>
</feature>
<dbReference type="EMBL" id="CAJFCV020000003">
    <property type="protein sequence ID" value="CAG9108388.1"/>
    <property type="molecule type" value="Genomic_DNA"/>
</dbReference>
<feature type="region of interest" description="Disordered" evidence="7">
    <location>
        <begin position="151"/>
        <end position="185"/>
    </location>
</feature>
<dbReference type="InterPro" id="IPR046347">
    <property type="entry name" value="bZIP_sf"/>
</dbReference>
<dbReference type="Gene3D" id="1.20.5.170">
    <property type="match status" value="1"/>
</dbReference>
<dbReference type="eggNOG" id="KOG4571">
    <property type="taxonomic scope" value="Eukaryota"/>
</dbReference>
<dbReference type="PROSITE" id="PS50217">
    <property type="entry name" value="BZIP"/>
    <property type="match status" value="1"/>
</dbReference>
<evidence type="ECO:0000313" key="10">
    <source>
        <dbReference type="EMBL" id="CAG9108388.1"/>
    </source>
</evidence>
<evidence type="ECO:0000313" key="9">
    <source>
        <dbReference type="EMBL" id="CAD5221414.1"/>
    </source>
</evidence>
<dbReference type="GO" id="GO:0001228">
    <property type="term" value="F:DNA-binding transcription activator activity, RNA polymerase II-specific"/>
    <property type="evidence" value="ECO:0007669"/>
    <property type="project" value="TreeGrafter"/>
</dbReference>
<evidence type="ECO:0000256" key="6">
    <source>
        <dbReference type="ARBA" id="ARBA00023242"/>
    </source>
</evidence>
<dbReference type="GO" id="GO:0000977">
    <property type="term" value="F:RNA polymerase II transcription regulatory region sequence-specific DNA binding"/>
    <property type="evidence" value="ECO:0007669"/>
    <property type="project" value="TreeGrafter"/>
</dbReference>
<evidence type="ECO:0000256" key="2">
    <source>
        <dbReference type="ARBA" id="ARBA00007163"/>
    </source>
</evidence>
<feature type="compositionally biased region" description="Basic residues" evidence="7">
    <location>
        <begin position="164"/>
        <end position="173"/>
    </location>
</feature>
<keyword evidence="5" id="KW-0804">Transcription</keyword>
<protein>
    <submittedName>
        <fullName evidence="9">(pine wood nematode) hypothetical protein</fullName>
    </submittedName>
    <submittedName>
        <fullName evidence="13">BZIP domain-containing protein</fullName>
    </submittedName>
</protein>
<evidence type="ECO:0000259" key="8">
    <source>
        <dbReference type="PROSITE" id="PS50217"/>
    </source>
</evidence>
<reference evidence="10" key="2">
    <citation type="submission" date="2020-08" db="EMBL/GenBank/DDBJ databases">
        <authorList>
            <person name="Kikuchi T."/>
        </authorList>
    </citation>
    <scope>NUCLEOTIDE SEQUENCE</scope>
    <source>
        <strain evidence="9">Ka4C1</strain>
    </source>
</reference>
<dbReference type="PANTHER" id="PTHR13044">
    <property type="entry name" value="ACTIVATING TRANSCRIPTION FACTOR ATF 4/5"/>
    <property type="match status" value="1"/>
</dbReference>
<dbReference type="Pfam" id="PF00170">
    <property type="entry name" value="bZIP_1"/>
    <property type="match status" value="1"/>
</dbReference>
<dbReference type="OrthoDB" id="5847285at2759"/>
<dbReference type="SMART" id="SM00338">
    <property type="entry name" value="BRLZ"/>
    <property type="match status" value="1"/>
</dbReference>
<keyword evidence="12" id="KW-1185">Reference proteome</keyword>
<dbReference type="GO" id="GO:0005634">
    <property type="term" value="C:nucleus"/>
    <property type="evidence" value="ECO:0007669"/>
    <property type="project" value="UniProtKB-SubCell"/>
</dbReference>
<comment type="subcellular location">
    <subcellularLocation>
        <location evidence="1">Nucleus</location>
    </subcellularLocation>
</comment>
<dbReference type="Proteomes" id="UP000095284">
    <property type="component" value="Unplaced"/>
</dbReference>
<dbReference type="WBParaSite" id="BXY_1635200.1">
    <property type="protein sequence ID" value="BXY_1635200.1"/>
    <property type="gene ID" value="BXY_1635200"/>
</dbReference>
<comment type="similarity">
    <text evidence="2">Belongs to the bZIP family.</text>
</comment>
<evidence type="ECO:0000256" key="4">
    <source>
        <dbReference type="ARBA" id="ARBA00023125"/>
    </source>
</evidence>
<evidence type="ECO:0000313" key="12">
    <source>
        <dbReference type="Proteomes" id="UP000659654"/>
    </source>
</evidence>
<gene>
    <name evidence="9" type="ORF">BXYJ_LOCUS6666</name>
</gene>
<reference evidence="13" key="1">
    <citation type="submission" date="2016-11" db="UniProtKB">
        <authorList>
            <consortium name="WormBaseParasite"/>
        </authorList>
    </citation>
    <scope>IDENTIFICATION</scope>
</reference>